<organism evidence="2 3">
    <name type="scientific">Teichococcus deserti</name>
    <dbReference type="NCBI Taxonomy" id="1817963"/>
    <lineage>
        <taxon>Bacteria</taxon>
        <taxon>Pseudomonadati</taxon>
        <taxon>Pseudomonadota</taxon>
        <taxon>Alphaproteobacteria</taxon>
        <taxon>Acetobacterales</taxon>
        <taxon>Roseomonadaceae</taxon>
        <taxon>Roseomonas</taxon>
    </lineage>
</organism>
<accession>A0A1V2H7P3</accession>
<dbReference type="EMBL" id="MLCO01000046">
    <property type="protein sequence ID" value="ONG56259.1"/>
    <property type="molecule type" value="Genomic_DNA"/>
</dbReference>
<protein>
    <submittedName>
        <fullName evidence="2">Toxin-antitoxin system</fullName>
    </submittedName>
</protein>
<dbReference type="SUPFAM" id="SSF47598">
    <property type="entry name" value="Ribbon-helix-helix"/>
    <property type="match status" value="1"/>
</dbReference>
<dbReference type="AlphaFoldDB" id="A0A1V2H7P3"/>
<comment type="caution">
    <text evidence="2">The sequence shown here is derived from an EMBL/GenBank/DDBJ whole genome shotgun (WGS) entry which is preliminary data.</text>
</comment>
<dbReference type="InterPro" id="IPR048798">
    <property type="entry name" value="PutA_RHH"/>
</dbReference>
<dbReference type="InterPro" id="IPR013321">
    <property type="entry name" value="Arc_rbn_hlx_hlx"/>
</dbReference>
<evidence type="ECO:0000313" key="3">
    <source>
        <dbReference type="Proteomes" id="UP000188879"/>
    </source>
</evidence>
<feature type="domain" description="PutA RHH" evidence="1">
    <location>
        <begin position="10"/>
        <end position="42"/>
    </location>
</feature>
<dbReference type="Gene3D" id="1.10.1220.10">
    <property type="entry name" value="Met repressor-like"/>
    <property type="match status" value="1"/>
</dbReference>
<evidence type="ECO:0000259" key="1">
    <source>
        <dbReference type="Pfam" id="PF21775"/>
    </source>
</evidence>
<dbReference type="InterPro" id="IPR010985">
    <property type="entry name" value="Ribbon_hlx_hlx"/>
</dbReference>
<dbReference type="CDD" id="cd22233">
    <property type="entry name" value="RHH_CopAso-like"/>
    <property type="match status" value="1"/>
</dbReference>
<dbReference type="GO" id="GO:0006355">
    <property type="term" value="P:regulation of DNA-templated transcription"/>
    <property type="evidence" value="ECO:0007669"/>
    <property type="project" value="InterPro"/>
</dbReference>
<dbReference type="Pfam" id="PF21775">
    <property type="entry name" value="PutA_1st"/>
    <property type="match status" value="1"/>
</dbReference>
<name>A0A1V2H7P3_9PROT</name>
<dbReference type="OrthoDB" id="5298181at2"/>
<dbReference type="Proteomes" id="UP000188879">
    <property type="component" value="Unassembled WGS sequence"/>
</dbReference>
<keyword evidence="3" id="KW-1185">Reference proteome</keyword>
<sequence>MSSSLALKLDEETRQRLQALGQLRDRSPHWLMKKAVLEFLEREEGYEREKSEDLARWESYRLTGRAVPDAAVQDWLDSFGTETETAPPGIR</sequence>
<proteinExistence type="predicted"/>
<reference evidence="2 3" key="1">
    <citation type="submission" date="2016-10" db="EMBL/GenBank/DDBJ databases">
        <title>Draft Genome sequence of Roseomonas sp. strain M3.</title>
        <authorList>
            <person name="Subhash Y."/>
            <person name="Lee S."/>
        </authorList>
    </citation>
    <scope>NUCLEOTIDE SEQUENCE [LARGE SCALE GENOMIC DNA]</scope>
    <source>
        <strain evidence="2 3">M3</strain>
    </source>
</reference>
<evidence type="ECO:0000313" key="2">
    <source>
        <dbReference type="EMBL" id="ONG56259.1"/>
    </source>
</evidence>
<gene>
    <name evidence="2" type="ORF">BKE38_06300</name>
</gene>
<dbReference type="RefSeq" id="WP_076956531.1">
    <property type="nucleotide sequence ID" value="NZ_MLCO01000046.1"/>
</dbReference>